<dbReference type="InParanoid" id="A0A0C3K0K1"/>
<reference evidence="3" key="2">
    <citation type="submission" date="2015-01" db="EMBL/GenBank/DDBJ databases">
        <title>Evolutionary Origins and Diversification of the Mycorrhizal Mutualists.</title>
        <authorList>
            <consortium name="DOE Joint Genome Institute"/>
            <consortium name="Mycorrhizal Genomics Consortium"/>
            <person name="Kohler A."/>
            <person name="Kuo A."/>
            <person name="Nagy L.G."/>
            <person name="Floudas D."/>
            <person name="Copeland A."/>
            <person name="Barry K.W."/>
            <person name="Cichocki N."/>
            <person name="Veneault-Fourrey C."/>
            <person name="LaButti K."/>
            <person name="Lindquist E.A."/>
            <person name="Lipzen A."/>
            <person name="Lundell T."/>
            <person name="Morin E."/>
            <person name="Murat C."/>
            <person name="Riley R."/>
            <person name="Ohm R."/>
            <person name="Sun H."/>
            <person name="Tunlid A."/>
            <person name="Henrissat B."/>
            <person name="Grigoriev I.V."/>
            <person name="Hibbett D.S."/>
            <person name="Martin F."/>
        </authorList>
    </citation>
    <scope>NUCLEOTIDE SEQUENCE [LARGE SCALE GENOMIC DNA]</scope>
    <source>
        <strain evidence="3">Marx 270</strain>
    </source>
</reference>
<protein>
    <submittedName>
        <fullName evidence="2">Uncharacterized protein</fullName>
    </submittedName>
</protein>
<dbReference type="HOGENOM" id="CLU_1289397_0_0_1"/>
<gene>
    <name evidence="2" type="ORF">M404DRAFT_193166</name>
</gene>
<evidence type="ECO:0000256" key="1">
    <source>
        <dbReference type="SAM" id="MobiDB-lite"/>
    </source>
</evidence>
<dbReference type="EMBL" id="KN831944">
    <property type="protein sequence ID" value="KIO14913.1"/>
    <property type="molecule type" value="Genomic_DNA"/>
</dbReference>
<proteinExistence type="predicted"/>
<dbReference type="AlphaFoldDB" id="A0A0C3K0K1"/>
<feature type="compositionally biased region" description="Basic and acidic residues" evidence="1">
    <location>
        <begin position="186"/>
        <end position="214"/>
    </location>
</feature>
<dbReference type="Proteomes" id="UP000054217">
    <property type="component" value="Unassembled WGS sequence"/>
</dbReference>
<sequence length="214" mass="22469">MARRVASLGLLSQPRMSARQAFVPQRPQSSASFMEKSTPDESRGRDSALSRSTGMANLARPHSSVGGGVPESGLGHGASPGSAAGTSTSTGSGVKARSLVGLLGKRTPKSSPNPHIPIHSEREATSHMQKPRRSFEGIRRPEMAPISLVPYPADAAPTDGFVGGSVPRNLPFASATGTATGQIEEDSTKEGNARQRRDSEENRNSFTAGKDKHD</sequence>
<name>A0A0C3K0K1_PISTI</name>
<feature type="compositionally biased region" description="Low complexity" evidence="1">
    <location>
        <begin position="79"/>
        <end position="93"/>
    </location>
</feature>
<dbReference type="OrthoDB" id="3261714at2759"/>
<feature type="compositionally biased region" description="Gly residues" evidence="1">
    <location>
        <begin position="65"/>
        <end position="78"/>
    </location>
</feature>
<feature type="region of interest" description="Disordered" evidence="1">
    <location>
        <begin position="160"/>
        <end position="214"/>
    </location>
</feature>
<keyword evidence="3" id="KW-1185">Reference proteome</keyword>
<evidence type="ECO:0000313" key="3">
    <source>
        <dbReference type="Proteomes" id="UP000054217"/>
    </source>
</evidence>
<feature type="compositionally biased region" description="Basic and acidic residues" evidence="1">
    <location>
        <begin position="37"/>
        <end position="48"/>
    </location>
</feature>
<reference evidence="2 3" key="1">
    <citation type="submission" date="2014-04" db="EMBL/GenBank/DDBJ databases">
        <authorList>
            <consortium name="DOE Joint Genome Institute"/>
            <person name="Kuo A."/>
            <person name="Kohler A."/>
            <person name="Costa M.D."/>
            <person name="Nagy L.G."/>
            <person name="Floudas D."/>
            <person name="Copeland A."/>
            <person name="Barry K.W."/>
            <person name="Cichocki N."/>
            <person name="Veneault-Fourrey C."/>
            <person name="LaButti K."/>
            <person name="Lindquist E.A."/>
            <person name="Lipzen A."/>
            <person name="Lundell T."/>
            <person name="Morin E."/>
            <person name="Murat C."/>
            <person name="Sun H."/>
            <person name="Tunlid A."/>
            <person name="Henrissat B."/>
            <person name="Grigoriev I.V."/>
            <person name="Hibbett D.S."/>
            <person name="Martin F."/>
            <person name="Nordberg H.P."/>
            <person name="Cantor M.N."/>
            <person name="Hua S.X."/>
        </authorList>
    </citation>
    <scope>NUCLEOTIDE SEQUENCE [LARGE SCALE GENOMIC DNA]</scope>
    <source>
        <strain evidence="2 3">Marx 270</strain>
    </source>
</reference>
<feature type="region of interest" description="Disordered" evidence="1">
    <location>
        <begin position="1"/>
        <end position="140"/>
    </location>
</feature>
<accession>A0A0C3K0K1</accession>
<evidence type="ECO:0000313" key="2">
    <source>
        <dbReference type="EMBL" id="KIO14913.1"/>
    </source>
</evidence>
<organism evidence="2 3">
    <name type="scientific">Pisolithus tinctorius Marx 270</name>
    <dbReference type="NCBI Taxonomy" id="870435"/>
    <lineage>
        <taxon>Eukaryota</taxon>
        <taxon>Fungi</taxon>
        <taxon>Dikarya</taxon>
        <taxon>Basidiomycota</taxon>
        <taxon>Agaricomycotina</taxon>
        <taxon>Agaricomycetes</taxon>
        <taxon>Agaricomycetidae</taxon>
        <taxon>Boletales</taxon>
        <taxon>Sclerodermatineae</taxon>
        <taxon>Pisolithaceae</taxon>
        <taxon>Pisolithus</taxon>
    </lineage>
</organism>